<gene>
    <name evidence="7" type="ORF">AMJAP_1429</name>
</gene>
<dbReference type="SUPFAM" id="SSF56801">
    <property type="entry name" value="Acetyl-CoA synthetase-like"/>
    <property type="match status" value="1"/>
</dbReference>
<keyword evidence="8" id="KW-1185">Reference proteome</keyword>
<evidence type="ECO:0000256" key="3">
    <source>
        <dbReference type="ARBA" id="ARBA00022741"/>
    </source>
</evidence>
<dbReference type="Gene3D" id="3.30.300.30">
    <property type="match status" value="1"/>
</dbReference>
<dbReference type="Proteomes" id="UP000595663">
    <property type="component" value="Chromosome"/>
</dbReference>
<accession>A0A7R6SS71</accession>
<evidence type="ECO:0000256" key="1">
    <source>
        <dbReference type="ARBA" id="ARBA00006432"/>
    </source>
</evidence>
<evidence type="ECO:0000259" key="5">
    <source>
        <dbReference type="Pfam" id="PF00501"/>
    </source>
</evidence>
<comment type="similarity">
    <text evidence="1">Belongs to the ATP-dependent AMP-binding enzyme family.</text>
</comment>
<feature type="domain" description="AMP-dependent synthetase/ligase" evidence="5">
    <location>
        <begin position="67"/>
        <end position="423"/>
    </location>
</feature>
<keyword evidence="2 7" id="KW-0436">Ligase</keyword>
<feature type="domain" description="AMP-binding enzyme C-terminal" evidence="6">
    <location>
        <begin position="485"/>
        <end position="562"/>
    </location>
</feature>
<dbReference type="InterPro" id="IPR045851">
    <property type="entry name" value="AMP-bd_C_sf"/>
</dbReference>
<dbReference type="Gene3D" id="3.40.50.12780">
    <property type="entry name" value="N-terminal domain of ligase-like"/>
    <property type="match status" value="1"/>
</dbReference>
<organism evidence="7 8">
    <name type="scientific">Amphritea japonica ATCC BAA-1530</name>
    <dbReference type="NCBI Taxonomy" id="1278309"/>
    <lineage>
        <taxon>Bacteria</taxon>
        <taxon>Pseudomonadati</taxon>
        <taxon>Pseudomonadota</taxon>
        <taxon>Gammaproteobacteria</taxon>
        <taxon>Oceanospirillales</taxon>
        <taxon>Oceanospirillaceae</taxon>
        <taxon>Amphritea</taxon>
    </lineage>
</organism>
<dbReference type="InterPro" id="IPR000873">
    <property type="entry name" value="AMP-dep_synth/lig_dom"/>
</dbReference>
<dbReference type="InterPro" id="IPR042099">
    <property type="entry name" value="ANL_N_sf"/>
</dbReference>
<dbReference type="PANTHER" id="PTHR43605">
    <property type="entry name" value="ACYL-COENZYME A SYNTHETASE"/>
    <property type="match status" value="1"/>
</dbReference>
<dbReference type="Pfam" id="PF13193">
    <property type="entry name" value="AMP-binding_C"/>
    <property type="match status" value="1"/>
</dbReference>
<keyword evidence="3" id="KW-0547">Nucleotide-binding</keyword>
<dbReference type="AlphaFoldDB" id="A0A7R6SS71"/>
<dbReference type="GO" id="GO:0006637">
    <property type="term" value="P:acyl-CoA metabolic process"/>
    <property type="evidence" value="ECO:0007669"/>
    <property type="project" value="TreeGrafter"/>
</dbReference>
<dbReference type="GO" id="GO:0015645">
    <property type="term" value="F:fatty acid ligase activity"/>
    <property type="evidence" value="ECO:0007669"/>
    <property type="project" value="TreeGrafter"/>
</dbReference>
<dbReference type="FunFam" id="3.30.300.30:FF:000005">
    <property type="entry name" value="Acyl-coenzyme A synthetase ACSM5, mitochondrial"/>
    <property type="match status" value="1"/>
</dbReference>
<evidence type="ECO:0000259" key="6">
    <source>
        <dbReference type="Pfam" id="PF13193"/>
    </source>
</evidence>
<keyword evidence="4" id="KW-0067">ATP-binding</keyword>
<sequence>MFDSCELILSTSSWKTLLGLNKQDKRLIMTISNYQDFYDSFTPALIEEKLVGSLKEGFNVCEEICDRWAENPDRVALNYEGVTREASSHTFAEMQQRAAQFANLLKSKGIGKGDRVACLMPRTPELLVVVLGTLKAGAVYQPLFTAFGAGAIEYRVTQAETKLLVTDPDNVSKLDSVNGCPPVLLFNRGIADAKYADLPDFEAELAAQSSDFEPVKIGADDPFLQMFTSGTVGKAKGVAVPARALLSFYVYMRYAVGLLPEDSYWNVADPGWAYGLYYAVVGPLLLGNTTHFNENAFTPETTYGMLRKYKITNLAAAPTAYRLLMANDHILEGDDSFNLRLASSAGESLNPEVIGWVERRLGCPVMDHYGQTETGMTACNHHELEQRIVRVGSMGFSMPGHRIVTLDNDLNELGEGEIGELAVDMEKSPLFFFPGYTWGEKNPFRGKYYLTGDVVVSHGDGSHSFNGRDDDIITTAGYRVGPSDVESTLLEHDAVAESGVIGKPDLERGAIIKAYVVLKSQYEPSDELAAELKTHVRNRLSTHAFPREIEFMEELPKTPSGKIQRFILRNKAKDETDGLA</sequence>
<dbReference type="KEGG" id="ajp:AMJAP_1429"/>
<dbReference type="PANTHER" id="PTHR43605:SF10">
    <property type="entry name" value="ACYL-COA SYNTHETASE MEDIUM CHAIN FAMILY MEMBER 3"/>
    <property type="match status" value="1"/>
</dbReference>
<name>A0A7R6SS71_9GAMM</name>
<dbReference type="GO" id="GO:0003987">
    <property type="term" value="F:acetate-CoA ligase activity"/>
    <property type="evidence" value="ECO:0007669"/>
    <property type="project" value="UniProtKB-EC"/>
</dbReference>
<dbReference type="EC" id="6.2.1.1" evidence="7"/>
<evidence type="ECO:0000313" key="7">
    <source>
        <dbReference type="EMBL" id="BBB26024.1"/>
    </source>
</evidence>
<dbReference type="InterPro" id="IPR051087">
    <property type="entry name" value="Mitochondrial_ACSM"/>
</dbReference>
<evidence type="ECO:0000256" key="2">
    <source>
        <dbReference type="ARBA" id="ARBA00022598"/>
    </source>
</evidence>
<protein>
    <submittedName>
        <fullName evidence="7">Acetyl-CoA synthetase</fullName>
        <ecNumber evidence="7">6.2.1.1</ecNumber>
    </submittedName>
</protein>
<dbReference type="GO" id="GO:0004321">
    <property type="term" value="F:fatty-acyl-CoA synthase activity"/>
    <property type="evidence" value="ECO:0007669"/>
    <property type="project" value="TreeGrafter"/>
</dbReference>
<dbReference type="Pfam" id="PF00501">
    <property type="entry name" value="AMP-binding"/>
    <property type="match status" value="1"/>
</dbReference>
<proteinExistence type="inferred from homology"/>
<dbReference type="EMBL" id="AP014545">
    <property type="protein sequence ID" value="BBB26024.1"/>
    <property type="molecule type" value="Genomic_DNA"/>
</dbReference>
<reference evidence="7 8" key="1">
    <citation type="journal article" date="2008" name="Int. J. Syst. Evol. Microbiol.">
        <title>Amphritea japonica sp. nov. and Amphritea balenae sp. nov., isolated from the sediment adjacent to sperm whale carcasses off Kagoshima, Japan.</title>
        <authorList>
            <person name="Miyazaki M."/>
            <person name="Nogi Y."/>
            <person name="Fujiwara Y."/>
            <person name="Kawato M."/>
            <person name="Nagahama T."/>
            <person name="Kubokawa K."/>
            <person name="Horikoshi K."/>
        </authorList>
    </citation>
    <scope>NUCLEOTIDE SEQUENCE [LARGE SCALE GENOMIC DNA]</scope>
    <source>
        <strain evidence="7 8">ATCC BAA-1530</strain>
    </source>
</reference>
<evidence type="ECO:0000256" key="4">
    <source>
        <dbReference type="ARBA" id="ARBA00022840"/>
    </source>
</evidence>
<dbReference type="GO" id="GO:0005524">
    <property type="term" value="F:ATP binding"/>
    <property type="evidence" value="ECO:0007669"/>
    <property type="project" value="UniProtKB-KW"/>
</dbReference>
<dbReference type="GO" id="GO:0006633">
    <property type="term" value="P:fatty acid biosynthetic process"/>
    <property type="evidence" value="ECO:0007669"/>
    <property type="project" value="TreeGrafter"/>
</dbReference>
<evidence type="ECO:0000313" key="8">
    <source>
        <dbReference type="Proteomes" id="UP000595663"/>
    </source>
</evidence>
<dbReference type="InterPro" id="IPR025110">
    <property type="entry name" value="AMP-bd_C"/>
</dbReference>